<comment type="caution">
    <text evidence="2">The sequence shown here is derived from an EMBL/GenBank/DDBJ whole genome shotgun (WGS) entry which is preliminary data.</text>
</comment>
<proteinExistence type="predicted"/>
<gene>
    <name evidence="2" type="ORF">ABE960_11695</name>
</gene>
<reference evidence="2 3" key="1">
    <citation type="submission" date="2024-05" db="EMBL/GenBank/DDBJ databases">
        <title>Halomonas sp. SSM6 16S ribosomal RNA gene Genome sequencing and assembly.</title>
        <authorList>
            <person name="Yook S."/>
        </authorList>
    </citation>
    <scope>NUCLEOTIDE SEQUENCE [LARGE SCALE GENOMIC DNA]</scope>
    <source>
        <strain evidence="2 3">SSM6</strain>
    </source>
</reference>
<protein>
    <recommendedName>
        <fullName evidence="1">KaiB domain-containing protein</fullName>
    </recommendedName>
</protein>
<dbReference type="Proteomes" id="UP001442468">
    <property type="component" value="Unassembled WGS sequence"/>
</dbReference>
<sequence>MSEELVADNSLSSKLILFVTDGAPRSGRARDNLSAALIQKGLDGWPREIDLLKEPGQALAFGMFATPALLRIGADGPKAVLYGDFSDTGSLMRFLEAL</sequence>
<evidence type="ECO:0000259" key="1">
    <source>
        <dbReference type="SMART" id="SM01248"/>
    </source>
</evidence>
<dbReference type="InterPro" id="IPR036249">
    <property type="entry name" value="Thioredoxin-like_sf"/>
</dbReference>
<dbReference type="Gene3D" id="3.40.30.10">
    <property type="entry name" value="Glutaredoxin"/>
    <property type="match status" value="1"/>
</dbReference>
<dbReference type="SUPFAM" id="SSF52833">
    <property type="entry name" value="Thioredoxin-like"/>
    <property type="match status" value="1"/>
</dbReference>
<evidence type="ECO:0000313" key="3">
    <source>
        <dbReference type="Proteomes" id="UP001442468"/>
    </source>
</evidence>
<organism evidence="2 3">
    <name type="scientific">Halomonas aquatica</name>
    <dbReference type="NCBI Taxonomy" id="3151123"/>
    <lineage>
        <taxon>Bacteria</taxon>
        <taxon>Pseudomonadati</taxon>
        <taxon>Pseudomonadota</taxon>
        <taxon>Gammaproteobacteria</taxon>
        <taxon>Oceanospirillales</taxon>
        <taxon>Halomonadaceae</taxon>
        <taxon>Halomonas</taxon>
    </lineage>
</organism>
<accession>A0ABV1NGM0</accession>
<dbReference type="EMBL" id="JBEGCJ010000005">
    <property type="protein sequence ID" value="MEQ6918184.1"/>
    <property type="molecule type" value="Genomic_DNA"/>
</dbReference>
<evidence type="ECO:0000313" key="2">
    <source>
        <dbReference type="EMBL" id="MEQ6918184.1"/>
    </source>
</evidence>
<name>A0ABV1NGM0_9GAMM</name>
<dbReference type="SMART" id="SM01248">
    <property type="entry name" value="KaiB"/>
    <property type="match status" value="1"/>
</dbReference>
<dbReference type="RefSeq" id="WP_349762459.1">
    <property type="nucleotide sequence ID" value="NZ_JBEGCJ010000005.1"/>
</dbReference>
<keyword evidence="3" id="KW-1185">Reference proteome</keyword>
<feature type="domain" description="KaiB" evidence="1">
    <location>
        <begin position="16"/>
        <end position="97"/>
    </location>
</feature>
<dbReference type="InterPro" id="IPR011649">
    <property type="entry name" value="KaiB_domain"/>
</dbReference>